<gene>
    <name evidence="1" type="ORF">WMO26_08375</name>
</gene>
<evidence type="ECO:0000313" key="1">
    <source>
        <dbReference type="EMBL" id="MEQ2440836.1"/>
    </source>
</evidence>
<protein>
    <submittedName>
        <fullName evidence="1">Uncharacterized protein</fullName>
    </submittedName>
</protein>
<evidence type="ECO:0000313" key="2">
    <source>
        <dbReference type="Proteomes" id="UP001489509"/>
    </source>
</evidence>
<name>A0ABV1E0K5_9FIRM</name>
<dbReference type="Proteomes" id="UP001489509">
    <property type="component" value="Unassembled WGS sequence"/>
</dbReference>
<keyword evidence="2" id="KW-1185">Reference proteome</keyword>
<dbReference type="EMBL" id="JBBMFD010000013">
    <property type="protein sequence ID" value="MEQ2440836.1"/>
    <property type="molecule type" value="Genomic_DNA"/>
</dbReference>
<proteinExistence type="predicted"/>
<sequence length="91" mass="10161">MKSLLELHNIDVASFMSLLDRCKGNVYLVTEEGDRLNLKSKLCQFMGLAKLIEGGKIAQASIVCDEPEDESMLFRFNLYGAQSVDGEKETN</sequence>
<comment type="caution">
    <text evidence="1">The sequence shown here is derived from an EMBL/GenBank/DDBJ whole genome shotgun (WGS) entry which is preliminary data.</text>
</comment>
<accession>A0ABV1E0K5</accession>
<organism evidence="1 2">
    <name type="scientific">Solibaculum intestinale</name>
    <dbReference type="NCBI Taxonomy" id="3133165"/>
    <lineage>
        <taxon>Bacteria</taxon>
        <taxon>Bacillati</taxon>
        <taxon>Bacillota</taxon>
        <taxon>Clostridia</taxon>
        <taxon>Eubacteriales</taxon>
        <taxon>Oscillospiraceae</taxon>
        <taxon>Solibaculum</taxon>
    </lineage>
</organism>
<dbReference type="RefSeq" id="WP_349219567.1">
    <property type="nucleotide sequence ID" value="NZ_JBBMFD010000013.1"/>
</dbReference>
<reference evidence="1 2" key="1">
    <citation type="submission" date="2024-03" db="EMBL/GenBank/DDBJ databases">
        <title>Human intestinal bacterial collection.</title>
        <authorList>
            <person name="Pauvert C."/>
            <person name="Hitch T.C.A."/>
            <person name="Clavel T."/>
        </authorList>
    </citation>
    <scope>NUCLEOTIDE SEQUENCE [LARGE SCALE GENOMIC DNA]</scope>
    <source>
        <strain evidence="1 2">CLA-JM-H44</strain>
    </source>
</reference>